<accession>A0A0B7GQ53</accession>
<evidence type="ECO:0000313" key="1">
    <source>
        <dbReference type="EMBL" id="CEL90338.1"/>
    </source>
</evidence>
<evidence type="ECO:0008006" key="3">
    <source>
        <dbReference type="Google" id="ProtNLM"/>
    </source>
</evidence>
<dbReference type="AlphaFoldDB" id="A0A0B7GQ53"/>
<dbReference type="EMBL" id="CDMW01000001">
    <property type="protein sequence ID" value="CEL90338.1"/>
    <property type="molecule type" value="Genomic_DNA"/>
</dbReference>
<dbReference type="RefSeq" id="WP_072073971.1">
    <property type="nucleotide sequence ID" value="NZ_CDMW01000001.1"/>
</dbReference>
<dbReference type="SUPFAM" id="SSF53474">
    <property type="entry name" value="alpha/beta-Hydrolases"/>
    <property type="match status" value="1"/>
</dbReference>
<sequence>MNKKLGFKLLILVLVTIAGLTAFYNHKEATSLNTKQYVQSTTPTLFFHGFGSSSNAENHMTEAAKKAGVTQTIITANVSKNEQVSLLGEIPKGAINPIIKVNYEDNRNTDYAQDGKYAAAVIRKLQETYGFDKMNLVGHSMGNMSILFYMLENGQDEKLPELQKQVNIANHVNGLQGRDLPEDLTILDDQTGQPSAMSQTYQKLLGLREIYPQEQVDVLNIYGDFKNESDGSVLNISSRSLKYLLVENAKSYQEKKITGQLAQHSQLHENPEVDELLIDFLWKK</sequence>
<name>A0A0B7GQ53_STRSA</name>
<dbReference type="Proteomes" id="UP000183504">
    <property type="component" value="Unassembled WGS sequence"/>
</dbReference>
<evidence type="ECO:0000313" key="2">
    <source>
        <dbReference type="Proteomes" id="UP000183504"/>
    </source>
</evidence>
<reference evidence="1 2" key="1">
    <citation type="submission" date="2015-01" db="EMBL/GenBank/DDBJ databases">
        <authorList>
            <person name="Pelicic Vladimir"/>
        </authorList>
    </citation>
    <scope>NUCLEOTIDE SEQUENCE [LARGE SCALE GENOMIC DNA]</scope>
    <source>
        <strain evidence="1 2">2908</strain>
    </source>
</reference>
<dbReference type="InterPro" id="IPR010315">
    <property type="entry name" value="DUF915_hydro-like"/>
</dbReference>
<organism evidence="1 2">
    <name type="scientific">Streptococcus sanguinis</name>
    <dbReference type="NCBI Taxonomy" id="1305"/>
    <lineage>
        <taxon>Bacteria</taxon>
        <taxon>Bacillati</taxon>
        <taxon>Bacillota</taxon>
        <taxon>Bacilli</taxon>
        <taxon>Lactobacillales</taxon>
        <taxon>Streptococcaceae</taxon>
        <taxon>Streptococcus</taxon>
    </lineage>
</organism>
<proteinExistence type="predicted"/>
<dbReference type="InterPro" id="IPR029058">
    <property type="entry name" value="AB_hydrolase_fold"/>
</dbReference>
<gene>
    <name evidence="1" type="ORF">SSV_1038</name>
</gene>
<protein>
    <recommendedName>
        <fullName evidence="3">Alpha/beta hydrolase</fullName>
    </recommendedName>
</protein>
<dbReference type="Pfam" id="PF06028">
    <property type="entry name" value="DUF915"/>
    <property type="match status" value="1"/>
</dbReference>
<dbReference type="Gene3D" id="3.40.50.1820">
    <property type="entry name" value="alpha/beta hydrolase"/>
    <property type="match status" value="1"/>
</dbReference>